<feature type="signal peptide" evidence="1">
    <location>
        <begin position="1"/>
        <end position="20"/>
    </location>
</feature>
<feature type="chain" id="PRO_5001996789" evidence="1">
    <location>
        <begin position="21"/>
        <end position="222"/>
    </location>
</feature>
<comment type="caution">
    <text evidence="2">The sequence shown here is derived from an EMBL/GenBank/DDBJ whole genome shotgun (WGS) entry which is preliminary data.</text>
</comment>
<gene>
    <name evidence="2" type="ORF">LF41_288</name>
</gene>
<dbReference type="InterPro" id="IPR010239">
    <property type="entry name" value="CHP02001"/>
</dbReference>
<dbReference type="RefSeq" id="WP_052116324.1">
    <property type="nucleotide sequence ID" value="NZ_JRKJ01000016.1"/>
</dbReference>
<keyword evidence="1" id="KW-0732">Signal</keyword>
<evidence type="ECO:0000256" key="1">
    <source>
        <dbReference type="SAM" id="SignalP"/>
    </source>
</evidence>
<keyword evidence="3" id="KW-1185">Reference proteome</keyword>
<sequence length="222" mass="24344">MSRRFALFLFAFGTPAAALATDTGATVGVTSDYVFRGISQTRERPALQVGGWIEGSRGWYASAWASNVDYGSASDAFAELDAVVGWRGEVACDWRGEINLTRFTYPGDGALAYTELIATGTWRERGWLMIGFSNDVFASGARGTYVQAGWRVPLAHDLRIELAAAQYFVSPHDYRHAQFTAAWTPRADIELRLTLHAPDANARRLFGDPADPRLEAAIQAAF</sequence>
<name>A0A0A2WKG6_9GAMM</name>
<protein>
    <submittedName>
        <fullName evidence="2">Uncharacterized protein</fullName>
    </submittedName>
</protein>
<dbReference type="AlphaFoldDB" id="A0A0A2WKG6"/>
<reference evidence="2 3" key="1">
    <citation type="submission" date="2014-09" db="EMBL/GenBank/DDBJ databases">
        <title>Genome sequences of Lysobacter dokdonensis DS-58.</title>
        <authorList>
            <person name="Kim J.F."/>
            <person name="Kwak M.-J."/>
        </authorList>
    </citation>
    <scope>NUCLEOTIDE SEQUENCE [LARGE SCALE GENOMIC DNA]</scope>
    <source>
        <strain evidence="2 3">DS-58</strain>
    </source>
</reference>
<evidence type="ECO:0000313" key="3">
    <source>
        <dbReference type="Proteomes" id="UP000030518"/>
    </source>
</evidence>
<dbReference type="NCBIfam" id="TIGR02001">
    <property type="entry name" value="gcw_chp"/>
    <property type="match status" value="1"/>
</dbReference>
<organism evidence="2 3">
    <name type="scientific">Lysobacter dokdonensis DS-58</name>
    <dbReference type="NCBI Taxonomy" id="1300345"/>
    <lineage>
        <taxon>Bacteria</taxon>
        <taxon>Pseudomonadati</taxon>
        <taxon>Pseudomonadota</taxon>
        <taxon>Gammaproteobacteria</taxon>
        <taxon>Lysobacterales</taxon>
        <taxon>Lysobacteraceae</taxon>
        <taxon>Noviluteimonas</taxon>
    </lineage>
</organism>
<dbReference type="OrthoDB" id="9793561at2"/>
<dbReference type="STRING" id="1300345.LF41_288"/>
<accession>A0A0A2WKG6</accession>
<evidence type="ECO:0000313" key="2">
    <source>
        <dbReference type="EMBL" id="KGQ18755.1"/>
    </source>
</evidence>
<proteinExistence type="predicted"/>
<dbReference type="EMBL" id="JRKJ01000016">
    <property type="protein sequence ID" value="KGQ18755.1"/>
    <property type="molecule type" value="Genomic_DNA"/>
</dbReference>
<dbReference type="eggNOG" id="ENOG502Z9NJ">
    <property type="taxonomic scope" value="Bacteria"/>
</dbReference>
<dbReference type="Pfam" id="PF09694">
    <property type="entry name" value="Gcw_chp"/>
    <property type="match status" value="1"/>
</dbReference>
<dbReference type="Proteomes" id="UP000030518">
    <property type="component" value="Unassembled WGS sequence"/>
</dbReference>
<dbReference type="PATRIC" id="fig|1300345.3.peg.1963"/>